<reference evidence="2 3" key="1">
    <citation type="submission" date="2019-05" db="EMBL/GenBank/DDBJ databases">
        <title>Emergence of the Ug99 lineage of the wheat stem rust pathogen through somatic hybridization.</title>
        <authorList>
            <person name="Li F."/>
            <person name="Upadhyaya N.M."/>
            <person name="Sperschneider J."/>
            <person name="Matny O."/>
            <person name="Nguyen-Phuc H."/>
            <person name="Mago R."/>
            <person name="Raley C."/>
            <person name="Miller M.E."/>
            <person name="Silverstein K.A.T."/>
            <person name="Henningsen E."/>
            <person name="Hirsch C.D."/>
            <person name="Visser B."/>
            <person name="Pretorius Z.A."/>
            <person name="Steffenson B.J."/>
            <person name="Schwessinger B."/>
            <person name="Dodds P.N."/>
            <person name="Figueroa M."/>
        </authorList>
    </citation>
    <scope>NUCLEOTIDE SEQUENCE [LARGE SCALE GENOMIC DNA]</scope>
    <source>
        <strain evidence="2">21-0</strain>
    </source>
</reference>
<proteinExistence type="predicted"/>
<dbReference type="EMBL" id="VSWC01000080">
    <property type="protein sequence ID" value="KAA1092999.1"/>
    <property type="molecule type" value="Genomic_DNA"/>
</dbReference>
<comment type="caution">
    <text evidence="2">The sequence shown here is derived from an EMBL/GenBank/DDBJ whole genome shotgun (WGS) entry which is preliminary data.</text>
</comment>
<name>A0A5B0NZ28_PUCGR</name>
<accession>A0A5B0NZ28</accession>
<feature type="compositionally biased region" description="Polar residues" evidence="1">
    <location>
        <begin position="47"/>
        <end position="64"/>
    </location>
</feature>
<evidence type="ECO:0000313" key="2">
    <source>
        <dbReference type="EMBL" id="KAA1092999.1"/>
    </source>
</evidence>
<feature type="region of interest" description="Disordered" evidence="1">
    <location>
        <begin position="42"/>
        <end position="64"/>
    </location>
</feature>
<keyword evidence="3" id="KW-1185">Reference proteome</keyword>
<gene>
    <name evidence="2" type="ORF">PGT21_020557</name>
</gene>
<organism evidence="2 3">
    <name type="scientific">Puccinia graminis f. sp. tritici</name>
    <dbReference type="NCBI Taxonomy" id="56615"/>
    <lineage>
        <taxon>Eukaryota</taxon>
        <taxon>Fungi</taxon>
        <taxon>Dikarya</taxon>
        <taxon>Basidiomycota</taxon>
        <taxon>Pucciniomycotina</taxon>
        <taxon>Pucciniomycetes</taxon>
        <taxon>Pucciniales</taxon>
        <taxon>Pucciniaceae</taxon>
        <taxon>Puccinia</taxon>
    </lineage>
</organism>
<dbReference type="AlphaFoldDB" id="A0A5B0NZ28"/>
<dbReference type="Proteomes" id="UP000324748">
    <property type="component" value="Unassembled WGS sequence"/>
</dbReference>
<sequence>MKHKFKPSKEESFGCSVNEHAIAKLKACDQGEDINDVITLDDDDHQSLNSNNHQASASCIQLID</sequence>
<evidence type="ECO:0000313" key="3">
    <source>
        <dbReference type="Proteomes" id="UP000324748"/>
    </source>
</evidence>
<evidence type="ECO:0000256" key="1">
    <source>
        <dbReference type="SAM" id="MobiDB-lite"/>
    </source>
</evidence>
<protein>
    <submittedName>
        <fullName evidence="2">Uncharacterized protein</fullName>
    </submittedName>
</protein>